<gene>
    <name evidence="1" type="ORF">O6H91_01G147900</name>
</gene>
<accession>A0ACC2EX73</accession>
<keyword evidence="2" id="KW-1185">Reference proteome</keyword>
<evidence type="ECO:0000313" key="1">
    <source>
        <dbReference type="EMBL" id="KAJ7571081.1"/>
    </source>
</evidence>
<sequence length="683" mass="76376">MFYSQFILAKKGPLGTIWIAAHLERKLRRNQVTETNIGMSVDSILFPEVPIALRLSGHLLLGVVRIYSRKVNYLFHDCSEALVKIKQAFHSGLVDLPPEAATAPFHSITLPETFDLDEFELNPERESSFRANSSVDHHVISREQITLQDPLDDRVYLDSQFGLDERFADSDALRMGLDFDEDLLFERPGKREPSPAPTTLIEDVIPATPADDPLDLMMPATPEDDPLDLQTMPATPTDDSLDLQMMPATPADDALDFQPMDNDDQHEPSTPALASDMMDLDEHHQPSASVLGVDQMELEDRIEPSTTVQTLDHLGANQPESVQPASKNPELVERILSPIELREENLDNLTTVELPNREVLINENVLAESSEAKKVNIDMEQLPSEKIQLCEYNLQTEKARSVVEVKEQELDAFVGAKDCVFEEHYIQDKAAEDNSKIAEDRGEEAILKVTIQGVEKVKVLEETPMRDYSSSFPPRPMPYYSAPTPSTIKFSGDNDVLATILGRSTPAIRVAPTPSETPALKRRKPGPKPSVRKRKPIFDVSMVLHGEVMRQQEANTKDIRRSRKKAPCTLHEIWVVQKEALGQQAFYEPSFPGQSEKIQELYNRLFGVSGAKLSPASCDANLPHSEIVLEISVDKIEPARKFNNNGNSQPERNAEASVDITVTALPNLVESEPLECSFRRKGK</sequence>
<evidence type="ECO:0000313" key="2">
    <source>
        <dbReference type="Proteomes" id="UP001162992"/>
    </source>
</evidence>
<dbReference type="EMBL" id="CM055092">
    <property type="protein sequence ID" value="KAJ7571081.1"/>
    <property type="molecule type" value="Genomic_DNA"/>
</dbReference>
<proteinExistence type="predicted"/>
<protein>
    <submittedName>
        <fullName evidence="1">Uncharacterized protein</fullName>
    </submittedName>
</protein>
<comment type="caution">
    <text evidence="1">The sequence shown here is derived from an EMBL/GenBank/DDBJ whole genome shotgun (WGS) entry which is preliminary data.</text>
</comment>
<organism evidence="1 2">
    <name type="scientific">Diphasiastrum complanatum</name>
    <name type="common">Issler's clubmoss</name>
    <name type="synonym">Lycopodium complanatum</name>
    <dbReference type="NCBI Taxonomy" id="34168"/>
    <lineage>
        <taxon>Eukaryota</taxon>
        <taxon>Viridiplantae</taxon>
        <taxon>Streptophyta</taxon>
        <taxon>Embryophyta</taxon>
        <taxon>Tracheophyta</taxon>
        <taxon>Lycopodiopsida</taxon>
        <taxon>Lycopodiales</taxon>
        <taxon>Lycopodiaceae</taxon>
        <taxon>Lycopodioideae</taxon>
        <taxon>Diphasiastrum</taxon>
    </lineage>
</organism>
<dbReference type="Proteomes" id="UP001162992">
    <property type="component" value="Chromosome 1"/>
</dbReference>
<reference evidence="2" key="1">
    <citation type="journal article" date="2024" name="Proc. Natl. Acad. Sci. U.S.A.">
        <title>Extraordinary preservation of gene collinearity over three hundred million years revealed in homosporous lycophytes.</title>
        <authorList>
            <person name="Li C."/>
            <person name="Wickell D."/>
            <person name="Kuo L.Y."/>
            <person name="Chen X."/>
            <person name="Nie B."/>
            <person name="Liao X."/>
            <person name="Peng D."/>
            <person name="Ji J."/>
            <person name="Jenkins J."/>
            <person name="Williams M."/>
            <person name="Shu S."/>
            <person name="Plott C."/>
            <person name="Barry K."/>
            <person name="Rajasekar S."/>
            <person name="Grimwood J."/>
            <person name="Han X."/>
            <person name="Sun S."/>
            <person name="Hou Z."/>
            <person name="He W."/>
            <person name="Dai G."/>
            <person name="Sun C."/>
            <person name="Schmutz J."/>
            <person name="Leebens-Mack J.H."/>
            <person name="Li F.W."/>
            <person name="Wang L."/>
        </authorList>
    </citation>
    <scope>NUCLEOTIDE SEQUENCE [LARGE SCALE GENOMIC DNA]</scope>
    <source>
        <strain evidence="2">cv. PW_Plant_1</strain>
    </source>
</reference>
<name>A0ACC2EX73_DIPCM</name>